<proteinExistence type="predicted"/>
<dbReference type="Proteomes" id="UP001267710">
    <property type="component" value="Unassembled WGS sequence"/>
</dbReference>
<dbReference type="InterPro" id="IPR035992">
    <property type="entry name" value="Ricin_B-like_lectins"/>
</dbReference>
<keyword evidence="1" id="KW-0732">Signal</keyword>
<organism evidence="3 4">
    <name type="scientific">Paracidovorax wautersii</name>
    <dbReference type="NCBI Taxonomy" id="1177982"/>
    <lineage>
        <taxon>Bacteria</taxon>
        <taxon>Pseudomonadati</taxon>
        <taxon>Pseudomonadota</taxon>
        <taxon>Betaproteobacteria</taxon>
        <taxon>Burkholderiales</taxon>
        <taxon>Comamonadaceae</taxon>
        <taxon>Paracidovorax</taxon>
    </lineage>
</organism>
<accession>A0ABU1IGP7</accession>
<protein>
    <recommendedName>
        <fullName evidence="2">Ricin B lectin domain-containing protein</fullName>
    </recommendedName>
</protein>
<reference evidence="3 4" key="1">
    <citation type="submission" date="2023-08" db="EMBL/GenBank/DDBJ databases">
        <title>Functional and genomic diversity of the sorghum phyllosphere microbiome.</title>
        <authorList>
            <person name="Shade A."/>
        </authorList>
    </citation>
    <scope>NUCLEOTIDE SEQUENCE [LARGE SCALE GENOMIC DNA]</scope>
    <source>
        <strain evidence="3 4">SORGH_AS_0335</strain>
    </source>
</reference>
<dbReference type="InterPro" id="IPR000772">
    <property type="entry name" value="Ricin_B_lectin"/>
</dbReference>
<evidence type="ECO:0000256" key="1">
    <source>
        <dbReference type="SAM" id="SignalP"/>
    </source>
</evidence>
<dbReference type="CDD" id="cd23418">
    <property type="entry name" value="beta-trefoil_Ricin_XLN-like"/>
    <property type="match status" value="1"/>
</dbReference>
<evidence type="ECO:0000259" key="2">
    <source>
        <dbReference type="SMART" id="SM00458"/>
    </source>
</evidence>
<comment type="caution">
    <text evidence="3">The sequence shown here is derived from an EMBL/GenBank/DDBJ whole genome shotgun (WGS) entry which is preliminary data.</text>
</comment>
<sequence>MRMRPTNAATLSLLAGTLALLQTTPVHAREFGVELQAQGGYQSYPLPEGTNHVELEQPLSDGCRLNRTWGYDLRSRTLWVSGGCGARFRIYTQDRPGRYGGFGEAPDRYGEPYPYGAPAVVAPPGGGQLLRGQNGLCLDVAGGLRAGNPLIAYRCAGGDNQRFTWTPYGELRAGHLCLDVEGGSQREGARVIAWECRDQPNQKWAWDRGSIRSQYTGMCLDIQGGRARSGQSVVMWPCSGSANQRWN</sequence>
<dbReference type="PROSITE" id="PS50231">
    <property type="entry name" value="RICIN_B_LECTIN"/>
    <property type="match status" value="1"/>
</dbReference>
<evidence type="ECO:0000313" key="3">
    <source>
        <dbReference type="EMBL" id="MDR6215723.1"/>
    </source>
</evidence>
<dbReference type="EMBL" id="JAVIZX010000001">
    <property type="protein sequence ID" value="MDR6215723.1"/>
    <property type="molecule type" value="Genomic_DNA"/>
</dbReference>
<feature type="domain" description="Ricin B lectin" evidence="2">
    <location>
        <begin position="125"/>
        <end position="247"/>
    </location>
</feature>
<evidence type="ECO:0000313" key="4">
    <source>
        <dbReference type="Proteomes" id="UP001267710"/>
    </source>
</evidence>
<dbReference type="Gene3D" id="2.80.10.50">
    <property type="match status" value="2"/>
</dbReference>
<dbReference type="RefSeq" id="WP_309830578.1">
    <property type="nucleotide sequence ID" value="NZ_JAVIZX010000001.1"/>
</dbReference>
<dbReference type="NCBIfam" id="NF035930">
    <property type="entry name" value="lectin_2"/>
    <property type="match status" value="1"/>
</dbReference>
<dbReference type="Pfam" id="PF00652">
    <property type="entry name" value="Ricin_B_lectin"/>
    <property type="match status" value="1"/>
</dbReference>
<keyword evidence="4" id="KW-1185">Reference proteome</keyword>
<feature type="signal peptide" evidence="1">
    <location>
        <begin position="1"/>
        <end position="28"/>
    </location>
</feature>
<dbReference type="SUPFAM" id="SSF50370">
    <property type="entry name" value="Ricin B-like lectins"/>
    <property type="match status" value="1"/>
</dbReference>
<feature type="chain" id="PRO_5046706864" description="Ricin B lectin domain-containing protein" evidence="1">
    <location>
        <begin position="29"/>
        <end position="247"/>
    </location>
</feature>
<name>A0ABU1IGP7_9BURK</name>
<dbReference type="SMART" id="SM00458">
    <property type="entry name" value="RICIN"/>
    <property type="match status" value="1"/>
</dbReference>
<gene>
    <name evidence="3" type="ORF">QE399_003412</name>
</gene>